<dbReference type="EMBL" id="FOFB01000028">
    <property type="protein sequence ID" value="SER21242.1"/>
    <property type="molecule type" value="Genomic_DNA"/>
</dbReference>
<evidence type="ECO:0008006" key="3">
    <source>
        <dbReference type="Google" id="ProtNLM"/>
    </source>
</evidence>
<name>A0A1H9MC94_9BACT</name>
<reference evidence="2" key="1">
    <citation type="submission" date="2016-10" db="EMBL/GenBank/DDBJ databases">
        <authorList>
            <person name="Varghese N."/>
            <person name="Submissions S."/>
        </authorList>
    </citation>
    <scope>NUCLEOTIDE SEQUENCE [LARGE SCALE GENOMIC DNA]</scope>
    <source>
        <strain evidence="2">DSM 24740</strain>
    </source>
</reference>
<dbReference type="Proteomes" id="UP000199021">
    <property type="component" value="Unassembled WGS sequence"/>
</dbReference>
<dbReference type="AlphaFoldDB" id="A0A1H9MC94"/>
<accession>A0A1H9MC94</accession>
<evidence type="ECO:0000313" key="1">
    <source>
        <dbReference type="EMBL" id="SER21242.1"/>
    </source>
</evidence>
<organism evidence="1 2">
    <name type="scientific">Neolewinella agarilytica</name>
    <dbReference type="NCBI Taxonomy" id="478744"/>
    <lineage>
        <taxon>Bacteria</taxon>
        <taxon>Pseudomonadati</taxon>
        <taxon>Bacteroidota</taxon>
        <taxon>Saprospiria</taxon>
        <taxon>Saprospirales</taxon>
        <taxon>Lewinellaceae</taxon>
        <taxon>Neolewinella</taxon>
    </lineage>
</organism>
<dbReference type="STRING" id="478744.SAMN05444359_12841"/>
<keyword evidence="2" id="KW-1185">Reference proteome</keyword>
<evidence type="ECO:0000313" key="2">
    <source>
        <dbReference type="Proteomes" id="UP000199021"/>
    </source>
</evidence>
<sequence length="271" mass="31185">MNIRLVPREEFDKQLYDSCVHYATNGNIYGYHWFLNATTDDWDVLVEDNWSSVMPLPKTKNWLGRTRLEQPRLISDLAVYSVNVLSPKRVQAFWDAIPKEYRSGNLTVEPASAPKVSNRFTVEAATGTALTLNRPYEQIIEDFSPGYHEGLVRAEMARLRPASSFKPERLADLWLQVNGKTAENEWRYHAMQRIMYQVLHRGWGGTQAVQDDKGEILAMVFLAYSHHRIFPLFTVETAEGKSVGALTYLWDNVLKSHAGKELKVRREEILV</sequence>
<dbReference type="InParanoid" id="A0A1H9MC94"/>
<protein>
    <recommendedName>
        <fullName evidence="3">Acetyltransferase (GNAT) domain-containing protein</fullName>
    </recommendedName>
</protein>
<dbReference type="OrthoDB" id="116151at2"/>
<dbReference type="RefSeq" id="WP_090172192.1">
    <property type="nucleotide sequence ID" value="NZ_FOFB01000028.1"/>
</dbReference>
<gene>
    <name evidence="1" type="ORF">SAMN05444359_12841</name>
</gene>
<proteinExistence type="predicted"/>